<dbReference type="GO" id="GO:0051539">
    <property type="term" value="F:4 iron, 4 sulfur cluster binding"/>
    <property type="evidence" value="ECO:0007669"/>
    <property type="project" value="UniProtKB-KW"/>
</dbReference>
<gene>
    <name evidence="8" type="primary">amrS</name>
    <name evidence="8" type="ORF">DSO08_00070</name>
</gene>
<dbReference type="SMART" id="SM00729">
    <property type="entry name" value="Elp3"/>
    <property type="match status" value="1"/>
</dbReference>
<dbReference type="InterPro" id="IPR007197">
    <property type="entry name" value="rSAM"/>
</dbReference>
<dbReference type="InterPro" id="IPR058240">
    <property type="entry name" value="rSAM_sf"/>
</dbReference>
<protein>
    <submittedName>
        <fullName evidence="8">AmmeMemoRadiSam system radical SAM enzyme</fullName>
    </submittedName>
</protein>
<feature type="binding site" evidence="6">
    <location>
        <position position="84"/>
    </location>
    <ligand>
        <name>[4Fe-4S] cluster</name>
        <dbReference type="ChEBI" id="CHEBI:49883"/>
        <note>4Fe-4S-S-AdoMet</note>
    </ligand>
</feature>
<dbReference type="GO" id="GO:0046872">
    <property type="term" value="F:metal ion binding"/>
    <property type="evidence" value="ECO:0007669"/>
    <property type="project" value="UniProtKB-KW"/>
</dbReference>
<evidence type="ECO:0000256" key="2">
    <source>
        <dbReference type="ARBA" id="ARBA00022691"/>
    </source>
</evidence>
<proteinExistence type="predicted"/>
<dbReference type="Gene3D" id="3.20.20.70">
    <property type="entry name" value="Aldolase class I"/>
    <property type="match status" value="1"/>
</dbReference>
<feature type="binding site" evidence="6">
    <location>
        <position position="87"/>
    </location>
    <ligand>
        <name>[4Fe-4S] cluster</name>
        <dbReference type="ChEBI" id="CHEBI:49883"/>
        <note>4Fe-4S-S-AdoMet</note>
    </ligand>
</feature>
<evidence type="ECO:0000313" key="8">
    <source>
        <dbReference type="EMBL" id="TDA40237.1"/>
    </source>
</evidence>
<dbReference type="InterPro" id="IPR027596">
    <property type="entry name" value="AmmeMemoSam_rS"/>
</dbReference>
<dbReference type="InterPro" id="IPR006638">
    <property type="entry name" value="Elp3/MiaA/NifB-like_rSAM"/>
</dbReference>
<evidence type="ECO:0000259" key="7">
    <source>
        <dbReference type="PROSITE" id="PS51918"/>
    </source>
</evidence>
<name>A0A523BH29_9CREN</name>
<feature type="domain" description="Radical SAM core" evidence="7">
    <location>
        <begin position="66"/>
        <end position="279"/>
    </location>
</feature>
<keyword evidence="3 6" id="KW-0479">Metal-binding</keyword>
<reference evidence="8 9" key="1">
    <citation type="journal article" date="2019" name="Nat. Microbiol.">
        <title>Expanding anaerobic alkane metabolism in the domain of Archaea.</title>
        <authorList>
            <person name="Wang Y."/>
            <person name="Wegener G."/>
            <person name="Hou J."/>
            <person name="Wang F."/>
            <person name="Xiao X."/>
        </authorList>
    </citation>
    <scope>NUCLEOTIDE SEQUENCE [LARGE SCALE GENOMIC DNA]</scope>
    <source>
        <strain evidence="8">WYZ-LMO10</strain>
    </source>
</reference>
<keyword evidence="1" id="KW-0004">4Fe-4S</keyword>
<evidence type="ECO:0000256" key="4">
    <source>
        <dbReference type="ARBA" id="ARBA00023004"/>
    </source>
</evidence>
<sequence length="332" mass="37399">MEAMLYERVDSAVKCNLCGWRCTIQPGKKGICGVRENRGGVLHTLVYGKAISYAVDPIEKKPLYHFHPGSTAFSIATVGCNFKCIFCDNWSISQDRGIKGEDLPPEDVVSMAKNAGCQSISYTYTEPTIFFEYAYDTARIAHREGIHNTFVTNGYMTPEAVDTIDGYLDAATVDFKGSGDPEFYRSFCKVTNTEPIYQSLLEMKQKKIFIEITNLIVTGGGDSKEAFLKLVRWIIDNLGDDIPLHILRFFPSYLYTSSPPPPVSFLEELWKISKSEGLKYVYLGNVPGHKYENTYCPRCNSLLIERLGFEVGSIRLKGRRCAFCNEEINVII</sequence>
<feature type="binding site" evidence="6">
    <location>
        <position position="80"/>
    </location>
    <ligand>
        <name>[4Fe-4S] cluster</name>
        <dbReference type="ChEBI" id="CHEBI:49883"/>
        <note>4Fe-4S-S-AdoMet</note>
    </ligand>
</feature>
<evidence type="ECO:0000313" key="9">
    <source>
        <dbReference type="Proteomes" id="UP000315399"/>
    </source>
</evidence>
<keyword evidence="5 6" id="KW-0411">Iron-sulfur</keyword>
<dbReference type="NCBIfam" id="TIGR04337">
    <property type="entry name" value="AmmeMemoSam_rS"/>
    <property type="match status" value="1"/>
</dbReference>
<dbReference type="CDD" id="cd01335">
    <property type="entry name" value="Radical_SAM"/>
    <property type="match status" value="1"/>
</dbReference>
<dbReference type="PANTHER" id="PTHR30352:SF5">
    <property type="entry name" value="PYRUVATE FORMATE-LYASE 1-ACTIVATING ENZYME"/>
    <property type="match status" value="1"/>
</dbReference>
<dbReference type="EMBL" id="QNVH01000001">
    <property type="protein sequence ID" value="TDA40237.1"/>
    <property type="molecule type" value="Genomic_DNA"/>
</dbReference>
<dbReference type="SFLD" id="SFLDG01101">
    <property type="entry name" value="Uncharacterised_Radical_SAM_Su"/>
    <property type="match status" value="1"/>
</dbReference>
<dbReference type="SFLD" id="SFLDS00029">
    <property type="entry name" value="Radical_SAM"/>
    <property type="match status" value="1"/>
</dbReference>
<dbReference type="AlphaFoldDB" id="A0A523BH29"/>
<comment type="caution">
    <text evidence="8">The sequence shown here is derived from an EMBL/GenBank/DDBJ whole genome shotgun (WGS) entry which is preliminary data.</text>
</comment>
<accession>A0A523BH29</accession>
<organism evidence="8 9">
    <name type="scientific">Thermoproteota archaeon</name>
    <dbReference type="NCBI Taxonomy" id="2056631"/>
    <lineage>
        <taxon>Archaea</taxon>
        <taxon>Thermoproteota</taxon>
    </lineage>
</organism>
<dbReference type="PROSITE" id="PS51918">
    <property type="entry name" value="RADICAL_SAM"/>
    <property type="match status" value="1"/>
</dbReference>
<dbReference type="InterPro" id="IPR034457">
    <property type="entry name" value="Organic_radical-activating"/>
</dbReference>
<evidence type="ECO:0000256" key="3">
    <source>
        <dbReference type="ARBA" id="ARBA00022723"/>
    </source>
</evidence>
<dbReference type="InterPro" id="IPR013785">
    <property type="entry name" value="Aldolase_TIM"/>
</dbReference>
<dbReference type="PANTHER" id="PTHR30352">
    <property type="entry name" value="PYRUVATE FORMATE-LYASE-ACTIVATING ENZYME"/>
    <property type="match status" value="1"/>
</dbReference>
<keyword evidence="2 6" id="KW-0949">S-adenosyl-L-methionine</keyword>
<evidence type="ECO:0000256" key="1">
    <source>
        <dbReference type="ARBA" id="ARBA00022485"/>
    </source>
</evidence>
<dbReference type="SUPFAM" id="SSF102114">
    <property type="entry name" value="Radical SAM enzymes"/>
    <property type="match status" value="1"/>
</dbReference>
<evidence type="ECO:0000256" key="5">
    <source>
        <dbReference type="ARBA" id="ARBA00023014"/>
    </source>
</evidence>
<evidence type="ECO:0000256" key="6">
    <source>
        <dbReference type="PIRSR" id="PIRSR004869-50"/>
    </source>
</evidence>
<dbReference type="InterPro" id="IPR016431">
    <property type="entry name" value="Pyrv-formate_lyase-activ_prd"/>
</dbReference>
<keyword evidence="4 6" id="KW-0408">Iron</keyword>
<dbReference type="PIRSF" id="PIRSF004869">
    <property type="entry name" value="PflX_prd"/>
    <property type="match status" value="1"/>
</dbReference>
<dbReference type="Pfam" id="PF04055">
    <property type="entry name" value="Radical_SAM"/>
    <property type="match status" value="1"/>
</dbReference>
<dbReference type="GO" id="GO:0003824">
    <property type="term" value="F:catalytic activity"/>
    <property type="evidence" value="ECO:0007669"/>
    <property type="project" value="InterPro"/>
</dbReference>
<dbReference type="Proteomes" id="UP000315399">
    <property type="component" value="Unassembled WGS sequence"/>
</dbReference>
<comment type="cofactor">
    <cofactor evidence="6">
        <name>[4Fe-4S] cluster</name>
        <dbReference type="ChEBI" id="CHEBI:49883"/>
    </cofactor>
    <text evidence="6">Binds 1 [4Fe-4S] cluster. The cluster is coordinated with 3 cysteines and an exchangeable S-adenosyl-L-methionine.</text>
</comment>